<comment type="caution">
    <text evidence="1">The sequence shown here is derived from an EMBL/GenBank/DDBJ whole genome shotgun (WGS) entry which is preliminary data.</text>
</comment>
<accession>A0A9Q1ESE7</accession>
<proteinExistence type="predicted"/>
<dbReference type="Proteomes" id="UP001152622">
    <property type="component" value="Chromosome 13"/>
</dbReference>
<dbReference type="EMBL" id="JAINUF010000013">
    <property type="protein sequence ID" value="KAJ8344117.1"/>
    <property type="molecule type" value="Genomic_DNA"/>
</dbReference>
<sequence length="191" mass="20622">MTLSLRRNLAGGTGAHCAHGPVLAATLRLVGLGSGSLSKKQGASWRGAAFDWLSWSRRGLPTSHMNSTGTPRGANRRTPLGGAFQAAILAPASNQRRKADGRAFYRIPPATTVLEGKKSWTESSAVAGEFKLSQQGVLQLLVPLEPRGPGARQFHRSLFLLQKGKSRSSSSPDVPRSRKLTKRFVFFKTLM</sequence>
<reference evidence="1" key="1">
    <citation type="journal article" date="2023" name="Science">
        <title>Genome structures resolve the early diversification of teleost fishes.</title>
        <authorList>
            <person name="Parey E."/>
            <person name="Louis A."/>
            <person name="Montfort J."/>
            <person name="Bouchez O."/>
            <person name="Roques C."/>
            <person name="Iampietro C."/>
            <person name="Lluch J."/>
            <person name="Castinel A."/>
            <person name="Donnadieu C."/>
            <person name="Desvignes T."/>
            <person name="Floi Bucao C."/>
            <person name="Jouanno E."/>
            <person name="Wen M."/>
            <person name="Mejri S."/>
            <person name="Dirks R."/>
            <person name="Jansen H."/>
            <person name="Henkel C."/>
            <person name="Chen W.J."/>
            <person name="Zahm M."/>
            <person name="Cabau C."/>
            <person name="Klopp C."/>
            <person name="Thompson A.W."/>
            <person name="Robinson-Rechavi M."/>
            <person name="Braasch I."/>
            <person name="Lecointre G."/>
            <person name="Bobe J."/>
            <person name="Postlethwait J.H."/>
            <person name="Berthelot C."/>
            <person name="Roest Crollius H."/>
            <person name="Guiguen Y."/>
        </authorList>
    </citation>
    <scope>NUCLEOTIDE SEQUENCE</scope>
    <source>
        <strain evidence="1">WJC10195</strain>
    </source>
</reference>
<dbReference type="AlphaFoldDB" id="A0A9Q1ESE7"/>
<protein>
    <submittedName>
        <fullName evidence="1">Uncharacterized protein</fullName>
    </submittedName>
</protein>
<keyword evidence="2" id="KW-1185">Reference proteome</keyword>
<evidence type="ECO:0000313" key="2">
    <source>
        <dbReference type="Proteomes" id="UP001152622"/>
    </source>
</evidence>
<organism evidence="1 2">
    <name type="scientific">Synaphobranchus kaupii</name>
    <name type="common">Kaup's arrowtooth eel</name>
    <dbReference type="NCBI Taxonomy" id="118154"/>
    <lineage>
        <taxon>Eukaryota</taxon>
        <taxon>Metazoa</taxon>
        <taxon>Chordata</taxon>
        <taxon>Craniata</taxon>
        <taxon>Vertebrata</taxon>
        <taxon>Euteleostomi</taxon>
        <taxon>Actinopterygii</taxon>
        <taxon>Neopterygii</taxon>
        <taxon>Teleostei</taxon>
        <taxon>Anguilliformes</taxon>
        <taxon>Synaphobranchidae</taxon>
        <taxon>Synaphobranchus</taxon>
    </lineage>
</organism>
<evidence type="ECO:0000313" key="1">
    <source>
        <dbReference type="EMBL" id="KAJ8344117.1"/>
    </source>
</evidence>
<name>A0A9Q1ESE7_SYNKA</name>
<gene>
    <name evidence="1" type="ORF">SKAU_G00314460</name>
</gene>